<organism evidence="2 3">
    <name type="scientific">Lacicoccus alkaliphilus DSM 16010</name>
    <dbReference type="NCBI Taxonomy" id="1123231"/>
    <lineage>
        <taxon>Bacteria</taxon>
        <taxon>Bacillati</taxon>
        <taxon>Bacillota</taxon>
        <taxon>Bacilli</taxon>
        <taxon>Bacillales</taxon>
        <taxon>Salinicoccaceae</taxon>
        <taxon>Lacicoccus</taxon>
    </lineage>
</organism>
<keyword evidence="1" id="KW-1133">Transmembrane helix</keyword>
<evidence type="ECO:0000313" key="3">
    <source>
        <dbReference type="Proteomes" id="UP000184206"/>
    </source>
</evidence>
<reference evidence="2 3" key="1">
    <citation type="submission" date="2016-11" db="EMBL/GenBank/DDBJ databases">
        <authorList>
            <person name="Jaros S."/>
            <person name="Januszkiewicz K."/>
            <person name="Wedrychowicz H."/>
        </authorList>
    </citation>
    <scope>NUCLEOTIDE SEQUENCE [LARGE SCALE GENOMIC DNA]</scope>
    <source>
        <strain evidence="2 3">DSM 16010</strain>
    </source>
</reference>
<dbReference type="OrthoDB" id="2111682at2"/>
<dbReference type="Pfam" id="PF10710">
    <property type="entry name" value="DUF2512"/>
    <property type="match status" value="1"/>
</dbReference>
<dbReference type="RefSeq" id="WP_072710598.1">
    <property type="nucleotide sequence ID" value="NZ_FRCF01000011.1"/>
</dbReference>
<evidence type="ECO:0000256" key="1">
    <source>
        <dbReference type="SAM" id="Phobius"/>
    </source>
</evidence>
<gene>
    <name evidence="2" type="ORF">SAMN02745189_02178</name>
</gene>
<dbReference type="Proteomes" id="UP000184206">
    <property type="component" value="Unassembled WGS sequence"/>
</dbReference>
<feature type="transmembrane region" description="Helical" evidence="1">
    <location>
        <begin position="60"/>
        <end position="81"/>
    </location>
</feature>
<protein>
    <recommendedName>
        <fullName evidence="4">4 TMS phage holin, superfamily IV</fullName>
    </recommendedName>
</protein>
<dbReference type="EMBL" id="FRCF01000011">
    <property type="protein sequence ID" value="SHM44949.1"/>
    <property type="molecule type" value="Genomic_DNA"/>
</dbReference>
<keyword evidence="1" id="KW-0812">Transmembrane</keyword>
<keyword evidence="1" id="KW-0472">Membrane</keyword>
<evidence type="ECO:0000313" key="2">
    <source>
        <dbReference type="EMBL" id="SHM44949.1"/>
    </source>
</evidence>
<dbReference type="STRING" id="1123231.SAMN02745189_02178"/>
<dbReference type="InterPro" id="IPR019649">
    <property type="entry name" value="DUF2512"/>
</dbReference>
<name>A0A1M7IW61_9BACL</name>
<feature type="transmembrane region" description="Helical" evidence="1">
    <location>
        <begin position="7"/>
        <end position="24"/>
    </location>
</feature>
<keyword evidence="3" id="KW-1185">Reference proteome</keyword>
<feature type="transmembrane region" description="Helical" evidence="1">
    <location>
        <begin position="87"/>
        <end position="107"/>
    </location>
</feature>
<sequence>MEHAKALGIKGIMTLVVLWLVLGAGYDMSFWPMILITTIVLGVISYFAGDMGILPTAGNMIATISDLVVTFLVVWLLGLLMTDISGGTIALAAIISAVIIAVGEYFFHIYLFKDGPQPAHGSDGRHP</sequence>
<evidence type="ECO:0008006" key="4">
    <source>
        <dbReference type="Google" id="ProtNLM"/>
    </source>
</evidence>
<dbReference type="AlphaFoldDB" id="A0A1M7IW61"/>
<accession>A0A1M7IW61</accession>
<feature type="transmembrane region" description="Helical" evidence="1">
    <location>
        <begin position="30"/>
        <end position="48"/>
    </location>
</feature>
<proteinExistence type="predicted"/>